<gene>
    <name evidence="1" type="ORF">J9253_04905</name>
</gene>
<dbReference type="RefSeq" id="WP_210223559.1">
    <property type="nucleotide sequence ID" value="NZ_CP072801.1"/>
</dbReference>
<dbReference type="InterPro" id="IPR052934">
    <property type="entry name" value="Methyl-DNA_Rec/Restrict_Enz"/>
</dbReference>
<dbReference type="EMBL" id="CP072801">
    <property type="protein sequence ID" value="QTR47281.1"/>
    <property type="molecule type" value="Genomic_DNA"/>
</dbReference>
<dbReference type="PANTHER" id="PTHR37291">
    <property type="entry name" value="5-METHYLCYTOSINE-SPECIFIC RESTRICTION ENZYME B"/>
    <property type="match status" value="1"/>
</dbReference>
<evidence type="ECO:0000313" key="1">
    <source>
        <dbReference type="EMBL" id="QTR47281.1"/>
    </source>
</evidence>
<accession>A0ABX7WVG2</accession>
<evidence type="ECO:0000313" key="2">
    <source>
        <dbReference type="Proteomes" id="UP000672039"/>
    </source>
</evidence>
<sequence length="343" mass="39945">MTSYLQKILFGGPGIGKSHKIDNILEKLNIDPDSSNCIKTVFHPEYSYGDFMGKLLPITKEGRVEYKYYPGHFLQALAKSYKNILIDQISPKPVSLVIDEINRGNSSAIFGTIFQLLDRDDNGWSCYRTTLSEVEYLTLLERIGIKHVASKSEYTIEDKVLKNSINDRHAFLEARENEMKVFNEKILSPININNMSIKIPPNMSILATMNTSDNSIFYMDSAFKRRWDWEFIKGERQNITIDNKYDWCLFIDNLNKFFIANSKSIRQIEDKQIGYWFIKPKNKNSITSEEISNKLLFFIWDSVFSRDKTSLQDLLKIKSDELITFSQFADQCSNFIEKIINYK</sequence>
<evidence type="ECO:0008006" key="3">
    <source>
        <dbReference type="Google" id="ProtNLM"/>
    </source>
</evidence>
<keyword evidence="2" id="KW-1185">Reference proteome</keyword>
<dbReference type="SUPFAM" id="SSF52540">
    <property type="entry name" value="P-loop containing nucleoside triphosphate hydrolases"/>
    <property type="match status" value="1"/>
</dbReference>
<protein>
    <recommendedName>
        <fullName evidence="3">AAA domain (Dynein-related subfamily)</fullName>
    </recommendedName>
</protein>
<dbReference type="Proteomes" id="UP000672039">
    <property type="component" value="Chromosome"/>
</dbReference>
<dbReference type="InterPro" id="IPR027417">
    <property type="entry name" value="P-loop_NTPase"/>
</dbReference>
<dbReference type="Gene3D" id="3.40.50.300">
    <property type="entry name" value="P-loop containing nucleotide triphosphate hydrolases"/>
    <property type="match status" value="1"/>
</dbReference>
<dbReference type="PANTHER" id="PTHR37291:SF1">
    <property type="entry name" value="TYPE IV METHYL-DIRECTED RESTRICTION ENZYME ECOKMCRB SUBUNIT"/>
    <property type="match status" value="1"/>
</dbReference>
<reference evidence="1 2" key="1">
    <citation type="submission" date="2021-04" db="EMBL/GenBank/DDBJ databases">
        <title>Genomics, taxonomy and metabolism of representatives of sulfur bacteria of the genus Thiothrix: Thiothrix fructosivorans QT, Thiothrix unzii A1T and three new species, Thiothrix subterranea sp. nov., Thiothrix litoralis sp. nov. and 'Candidatus Thiothrix anitrata' sp. nov.</title>
        <authorList>
            <person name="Ravin N.V."/>
            <person name="Smolyakov D."/>
            <person name="Rudenko T.S."/>
            <person name="Mardanov A.V."/>
            <person name="Beletsky A.V."/>
            <person name="Markov N.D."/>
            <person name="Fomenkov A.I."/>
            <person name="Roberts R.J."/>
            <person name="Karnachuk O.V."/>
            <person name="Novikov A."/>
            <person name="Grabovich M.Y."/>
        </authorList>
    </citation>
    <scope>NUCLEOTIDE SEQUENCE [LARGE SCALE GENOMIC DNA]</scope>
    <source>
        <strain evidence="1 2">AS</strain>
    </source>
</reference>
<proteinExistence type="predicted"/>
<name>A0ABX7WVG2_9GAMM</name>
<organism evidence="1 2">
    <name type="scientific">Thiothrix litoralis</name>
    <dbReference type="NCBI Taxonomy" id="2891210"/>
    <lineage>
        <taxon>Bacteria</taxon>
        <taxon>Pseudomonadati</taxon>
        <taxon>Pseudomonadota</taxon>
        <taxon>Gammaproteobacteria</taxon>
        <taxon>Thiotrichales</taxon>
        <taxon>Thiotrichaceae</taxon>
        <taxon>Thiothrix</taxon>
    </lineage>
</organism>